<dbReference type="EMBL" id="PFEU01000003">
    <property type="protein sequence ID" value="PJE77234.1"/>
    <property type="molecule type" value="Genomic_DNA"/>
</dbReference>
<feature type="transmembrane region" description="Helical" evidence="4">
    <location>
        <begin position="41"/>
        <end position="61"/>
    </location>
</feature>
<dbReference type="InterPro" id="IPR000297">
    <property type="entry name" value="PPIase_PpiC"/>
</dbReference>
<sequence length="325" mass="36720">MNDETLPVMNTEVPTPHVQEPAPKVPEAPWKRFLKTPKGKIVAILLILGVLFAVLTSQVYARPVTDGLVRTASQVIPYPALSVNGHTVTLKEFLIEYDALLHYFDDLGEQTPSSDELEIAIADTLINKVIIQELADEYQVNLDEERVEAYYQDVLSAQESVEVFEQNLLETFGWTSQEFRKRIVESIVLALQMSEEILENETLQQERLDLIQSAETRLQAGEEFLVVAQDVHSGFDGVESDLGYIKSSVIPESWSEAVMSLEQGQMTEIIYLPEGYVIFKLEEKIIAGEDTQLHLLSVTVPKMTLEEVVDRYLETATVKRYIGQE</sequence>
<dbReference type="AlphaFoldDB" id="A0A2M8LIH3"/>
<evidence type="ECO:0000256" key="1">
    <source>
        <dbReference type="ARBA" id="ARBA00022729"/>
    </source>
</evidence>
<comment type="caution">
    <text evidence="6">The sequence shown here is derived from an EMBL/GenBank/DDBJ whole genome shotgun (WGS) entry which is preliminary data.</text>
</comment>
<proteinExistence type="predicted"/>
<keyword evidence="2" id="KW-0697">Rotamase</keyword>
<dbReference type="SUPFAM" id="SSF54534">
    <property type="entry name" value="FKBP-like"/>
    <property type="match status" value="1"/>
</dbReference>
<dbReference type="Pfam" id="PF00639">
    <property type="entry name" value="Rotamase"/>
    <property type="match status" value="1"/>
</dbReference>
<gene>
    <name evidence="6" type="ORF">COV05_00460</name>
</gene>
<protein>
    <recommendedName>
        <fullName evidence="5">PpiC domain-containing protein</fullName>
    </recommendedName>
</protein>
<feature type="domain" description="PpiC" evidence="5">
    <location>
        <begin position="240"/>
        <end position="283"/>
    </location>
</feature>
<dbReference type="InterPro" id="IPR046357">
    <property type="entry name" value="PPIase_dom_sf"/>
</dbReference>
<evidence type="ECO:0000259" key="5">
    <source>
        <dbReference type="PROSITE" id="PS50198"/>
    </source>
</evidence>
<evidence type="ECO:0000256" key="2">
    <source>
        <dbReference type="PROSITE-ProRule" id="PRU00278"/>
    </source>
</evidence>
<evidence type="ECO:0000313" key="7">
    <source>
        <dbReference type="Proteomes" id="UP000231436"/>
    </source>
</evidence>
<keyword evidence="1" id="KW-0732">Signal</keyword>
<evidence type="ECO:0000256" key="4">
    <source>
        <dbReference type="SAM" id="Phobius"/>
    </source>
</evidence>
<dbReference type="SUPFAM" id="SSF109998">
    <property type="entry name" value="Triger factor/SurA peptide-binding domain-like"/>
    <property type="match status" value="1"/>
</dbReference>
<feature type="region of interest" description="Disordered" evidence="3">
    <location>
        <begin position="1"/>
        <end position="22"/>
    </location>
</feature>
<dbReference type="PROSITE" id="PS50198">
    <property type="entry name" value="PPIC_PPIASE_2"/>
    <property type="match status" value="1"/>
</dbReference>
<dbReference type="InterPro" id="IPR050280">
    <property type="entry name" value="OMP_Chaperone_SurA"/>
</dbReference>
<reference evidence="7" key="1">
    <citation type="submission" date="2017-09" db="EMBL/GenBank/DDBJ databases">
        <title>Depth-based differentiation of microbial function through sediment-hosted aquifers and enrichment of novel symbionts in the deep terrestrial subsurface.</title>
        <authorList>
            <person name="Probst A.J."/>
            <person name="Ladd B."/>
            <person name="Jarett J.K."/>
            <person name="Geller-Mcgrath D.E."/>
            <person name="Sieber C.M.K."/>
            <person name="Emerson J.B."/>
            <person name="Anantharaman K."/>
            <person name="Thomas B.C."/>
            <person name="Malmstrom R."/>
            <person name="Stieglmeier M."/>
            <person name="Klingl A."/>
            <person name="Woyke T."/>
            <person name="Ryan C.M."/>
            <person name="Banfield J.F."/>
        </authorList>
    </citation>
    <scope>NUCLEOTIDE SEQUENCE [LARGE SCALE GENOMIC DNA]</scope>
</reference>
<dbReference type="Gene3D" id="3.10.50.40">
    <property type="match status" value="1"/>
</dbReference>
<dbReference type="Proteomes" id="UP000231436">
    <property type="component" value="Unassembled WGS sequence"/>
</dbReference>
<keyword evidence="4" id="KW-0472">Membrane</keyword>
<organism evidence="6 7">
    <name type="scientific">Candidatus Uhrbacteria bacterium CG10_big_fil_rev_8_21_14_0_10_48_16</name>
    <dbReference type="NCBI Taxonomy" id="1975038"/>
    <lineage>
        <taxon>Bacteria</taxon>
        <taxon>Candidatus Uhriibacteriota</taxon>
    </lineage>
</organism>
<accession>A0A2M8LIH3</accession>
<dbReference type="GO" id="GO:0003755">
    <property type="term" value="F:peptidyl-prolyl cis-trans isomerase activity"/>
    <property type="evidence" value="ECO:0007669"/>
    <property type="project" value="UniProtKB-KW"/>
</dbReference>
<keyword evidence="2" id="KW-0413">Isomerase</keyword>
<dbReference type="InterPro" id="IPR027304">
    <property type="entry name" value="Trigger_fact/SurA_dom_sf"/>
</dbReference>
<keyword evidence="4" id="KW-0812">Transmembrane</keyword>
<name>A0A2M8LIH3_9BACT</name>
<evidence type="ECO:0000256" key="3">
    <source>
        <dbReference type="SAM" id="MobiDB-lite"/>
    </source>
</evidence>
<keyword evidence="4" id="KW-1133">Transmembrane helix</keyword>
<dbReference type="PANTHER" id="PTHR47637">
    <property type="entry name" value="CHAPERONE SURA"/>
    <property type="match status" value="1"/>
</dbReference>
<evidence type="ECO:0000313" key="6">
    <source>
        <dbReference type="EMBL" id="PJE77234.1"/>
    </source>
</evidence>
<dbReference type="PANTHER" id="PTHR47637:SF1">
    <property type="entry name" value="CHAPERONE SURA"/>
    <property type="match status" value="1"/>
</dbReference>